<keyword evidence="2" id="KW-1185">Reference proteome</keyword>
<dbReference type="EMBL" id="JAUFQC010000001">
    <property type="protein sequence ID" value="MDN3610418.1"/>
    <property type="molecule type" value="Genomic_DNA"/>
</dbReference>
<dbReference type="Proteomes" id="UP001238540">
    <property type="component" value="Unassembled WGS sequence"/>
</dbReference>
<dbReference type="SUPFAM" id="SSF56399">
    <property type="entry name" value="ADP-ribosylation"/>
    <property type="match status" value="1"/>
</dbReference>
<organism evidence="1 2">
    <name type="scientific">Vibrio ostreicida</name>
    <dbReference type="NCBI Taxonomy" id="526588"/>
    <lineage>
        <taxon>Bacteria</taxon>
        <taxon>Pseudomonadati</taxon>
        <taxon>Pseudomonadota</taxon>
        <taxon>Gammaproteobacteria</taxon>
        <taxon>Vibrionales</taxon>
        <taxon>Vibrionaceae</taxon>
        <taxon>Vibrio</taxon>
    </lineage>
</organism>
<dbReference type="RefSeq" id="WP_076585104.1">
    <property type="nucleotide sequence ID" value="NZ_JABEYA020000001.1"/>
</dbReference>
<protein>
    <recommendedName>
        <fullName evidence="3">DUF1845 domain-containing protein</fullName>
    </recommendedName>
</protein>
<evidence type="ECO:0000313" key="2">
    <source>
        <dbReference type="Proteomes" id="UP001238540"/>
    </source>
</evidence>
<proteinExistence type="predicted"/>
<dbReference type="Gene3D" id="3.90.210.10">
    <property type="entry name" value="Heat-Labile Enterotoxin, subunit A"/>
    <property type="match status" value="1"/>
</dbReference>
<reference evidence="2" key="1">
    <citation type="journal article" date="2019" name="Int. J. Syst. Evol. Microbiol.">
        <title>The Global Catalogue of Microorganisms (GCM) 10K type strain sequencing project: providing services to taxonomists for standard genome sequencing and annotation.</title>
        <authorList>
            <consortium name="The Broad Institute Genomics Platform"/>
            <consortium name="The Broad Institute Genome Sequencing Center for Infectious Disease"/>
            <person name="Wu L."/>
            <person name="Ma J."/>
        </authorList>
    </citation>
    <scope>NUCLEOTIDE SEQUENCE [LARGE SCALE GENOMIC DNA]</scope>
    <source>
        <strain evidence="2">CECT 7398</strain>
    </source>
</reference>
<sequence length="157" mass="17526">MRLVYRADTRPPNEIFTVGFKPRFGGGIQIQKGGQMIGGISTSKDITVAMNYAALYEGYVYAMFADDKSIDVVDALIKAGNRSALKNAYTQMEIACKIVKPEHIFLARKVTLDLRHDMIWQGVMSTNSKATVNHGPEYSTALSLFNMKQSFQPPDKR</sequence>
<accession>A0ABT8BWG0</accession>
<comment type="caution">
    <text evidence="1">The sequence shown here is derived from an EMBL/GenBank/DDBJ whole genome shotgun (WGS) entry which is preliminary data.</text>
</comment>
<evidence type="ECO:0000313" key="1">
    <source>
        <dbReference type="EMBL" id="MDN3610418.1"/>
    </source>
</evidence>
<evidence type="ECO:0008006" key="3">
    <source>
        <dbReference type="Google" id="ProtNLM"/>
    </source>
</evidence>
<name>A0ABT8BWG0_9VIBR</name>
<gene>
    <name evidence="1" type="ORF">QWZ16_11950</name>
</gene>